<dbReference type="PANTHER" id="PTHR13030">
    <property type="entry name" value="NUDIX HYDROLASE"/>
    <property type="match status" value="1"/>
</dbReference>
<dbReference type="CDD" id="cd03670">
    <property type="entry name" value="NUDIX_ADPRase_Nudt9"/>
    <property type="match status" value="1"/>
</dbReference>
<dbReference type="FunFam" id="3.90.79.10:FF:000021">
    <property type="entry name" value="ADP-ribose pyrophosphatase, mitochondrial isoform X1"/>
    <property type="match status" value="1"/>
</dbReference>
<reference evidence="3" key="2">
    <citation type="submission" date="2020-11" db="EMBL/GenBank/DDBJ databases">
        <authorList>
            <person name="McCartney M.A."/>
            <person name="Auch B."/>
            <person name="Kono T."/>
            <person name="Mallez S."/>
            <person name="Becker A."/>
            <person name="Gohl D.M."/>
            <person name="Silverstein K.A.T."/>
            <person name="Koren S."/>
            <person name="Bechman K.B."/>
            <person name="Herman A."/>
            <person name="Abrahante J.E."/>
            <person name="Garbe J."/>
        </authorList>
    </citation>
    <scope>NUCLEOTIDE SEQUENCE</scope>
    <source>
        <strain evidence="3">Duluth1</strain>
        <tissue evidence="3">Whole animal</tissue>
    </source>
</reference>
<evidence type="ECO:0000256" key="1">
    <source>
        <dbReference type="SAM" id="Coils"/>
    </source>
</evidence>
<dbReference type="PROSITE" id="PS51462">
    <property type="entry name" value="NUDIX"/>
    <property type="match status" value="1"/>
</dbReference>
<dbReference type="Pfam" id="PF00293">
    <property type="entry name" value="NUDIX"/>
    <property type="match status" value="1"/>
</dbReference>
<dbReference type="AlphaFoldDB" id="A0A9D4MZ36"/>
<dbReference type="PANTHER" id="PTHR13030:SF8">
    <property type="entry name" value="ADP-RIBOSE PYROPHOSPHATASE, MITOCHONDRIAL"/>
    <property type="match status" value="1"/>
</dbReference>
<organism evidence="3 4">
    <name type="scientific">Dreissena polymorpha</name>
    <name type="common">Zebra mussel</name>
    <name type="synonym">Mytilus polymorpha</name>
    <dbReference type="NCBI Taxonomy" id="45954"/>
    <lineage>
        <taxon>Eukaryota</taxon>
        <taxon>Metazoa</taxon>
        <taxon>Spiralia</taxon>
        <taxon>Lophotrochozoa</taxon>
        <taxon>Mollusca</taxon>
        <taxon>Bivalvia</taxon>
        <taxon>Autobranchia</taxon>
        <taxon>Heteroconchia</taxon>
        <taxon>Euheterodonta</taxon>
        <taxon>Imparidentia</taxon>
        <taxon>Neoheterodontei</taxon>
        <taxon>Myida</taxon>
        <taxon>Dreissenoidea</taxon>
        <taxon>Dreissenidae</taxon>
        <taxon>Dreissena</taxon>
    </lineage>
</organism>
<accession>A0A9D4MZ36</accession>
<feature type="coiled-coil region" evidence="1">
    <location>
        <begin position="177"/>
        <end position="204"/>
    </location>
</feature>
<comment type="caution">
    <text evidence="3">The sequence shown here is derived from an EMBL/GenBank/DDBJ whole genome shotgun (WGS) entry which is preliminary data.</text>
</comment>
<evidence type="ECO:0000259" key="2">
    <source>
        <dbReference type="PROSITE" id="PS51462"/>
    </source>
</evidence>
<name>A0A9D4MZ36_DREPO</name>
<dbReference type="EMBL" id="JAIWYP010000001">
    <property type="protein sequence ID" value="KAH3884364.1"/>
    <property type="molecule type" value="Genomic_DNA"/>
</dbReference>
<evidence type="ECO:0000313" key="4">
    <source>
        <dbReference type="Proteomes" id="UP000828390"/>
    </source>
</evidence>
<dbReference type="SUPFAM" id="SSF55811">
    <property type="entry name" value="Nudix"/>
    <property type="match status" value="1"/>
</dbReference>
<dbReference type="InterPro" id="IPR000086">
    <property type="entry name" value="NUDIX_hydrolase_dom"/>
</dbReference>
<gene>
    <name evidence="3" type="ORF">DPMN_008342</name>
</gene>
<dbReference type="GO" id="GO:0047631">
    <property type="term" value="F:ADP-ribose diphosphatase activity"/>
    <property type="evidence" value="ECO:0007669"/>
    <property type="project" value="InterPro"/>
</dbReference>
<dbReference type="InterPro" id="IPR039989">
    <property type="entry name" value="NUDT9"/>
</dbReference>
<dbReference type="Gene3D" id="3.90.79.10">
    <property type="entry name" value="Nucleoside Triphosphate Pyrophosphohydrolase"/>
    <property type="match status" value="1"/>
</dbReference>
<feature type="domain" description="Nudix hydrolase" evidence="2">
    <location>
        <begin position="125"/>
        <end position="278"/>
    </location>
</feature>
<keyword evidence="4" id="KW-1185">Reference proteome</keyword>
<dbReference type="Proteomes" id="UP000828390">
    <property type="component" value="Unassembled WGS sequence"/>
</dbReference>
<sequence>MGLHMNARCEVYPRAPDVKRFPVPDDKVDWAVKFPEYKPTDFTSKSVSSQPVWADNPDPCEIKFNCVDESLKVDRRCFKNGQPHSYAIDEKGYPINPSGRTGLKGRGSLGRWGPNHAADPIVTRWKRDSKGNVVQKDGKNVLQFVAVKRTDGGGWALPGGMVNPGENKTATLIREFGEEALNSLEKSEKQIEEMKKSMADFFKDGETVYKGYVDDPRNTDNSWMETKAMNFHDSNGECVGKFSLHAGDDAAEVQWMDIDHSLKLYASHIDFIKATVGRLNAHW</sequence>
<reference evidence="3" key="1">
    <citation type="journal article" date="2019" name="bioRxiv">
        <title>The Genome of the Zebra Mussel, Dreissena polymorpha: A Resource for Invasive Species Research.</title>
        <authorList>
            <person name="McCartney M.A."/>
            <person name="Auch B."/>
            <person name="Kono T."/>
            <person name="Mallez S."/>
            <person name="Zhang Y."/>
            <person name="Obille A."/>
            <person name="Becker A."/>
            <person name="Abrahante J.E."/>
            <person name="Garbe J."/>
            <person name="Badalamenti J.P."/>
            <person name="Herman A."/>
            <person name="Mangelson H."/>
            <person name="Liachko I."/>
            <person name="Sullivan S."/>
            <person name="Sone E.D."/>
            <person name="Koren S."/>
            <person name="Silverstein K.A.T."/>
            <person name="Beckman K.B."/>
            <person name="Gohl D.M."/>
        </authorList>
    </citation>
    <scope>NUCLEOTIDE SEQUENCE</scope>
    <source>
        <strain evidence="3">Duluth1</strain>
        <tissue evidence="3">Whole animal</tissue>
    </source>
</reference>
<proteinExistence type="predicted"/>
<dbReference type="Pfam" id="PF25969">
    <property type="entry name" value="NUDT9_N"/>
    <property type="match status" value="1"/>
</dbReference>
<keyword evidence="1" id="KW-0175">Coiled coil</keyword>
<dbReference type="InterPro" id="IPR015797">
    <property type="entry name" value="NUDIX_hydrolase-like_dom_sf"/>
</dbReference>
<protein>
    <recommendedName>
        <fullName evidence="2">Nudix hydrolase domain-containing protein</fullName>
    </recommendedName>
</protein>
<evidence type="ECO:0000313" key="3">
    <source>
        <dbReference type="EMBL" id="KAH3884364.1"/>
    </source>
</evidence>